<evidence type="ECO:0000313" key="2">
    <source>
        <dbReference type="EMBL" id="WFN36850.1"/>
    </source>
</evidence>
<dbReference type="InterPro" id="IPR002831">
    <property type="entry name" value="Tscrpt_reg_TrmB_N"/>
</dbReference>
<gene>
    <name evidence="2" type="ORF">L1994_00180</name>
</gene>
<name>A0AAF0JMS1_9EURY</name>
<dbReference type="Gene3D" id="1.10.10.10">
    <property type="entry name" value="Winged helix-like DNA-binding domain superfamily/Winged helix DNA-binding domain"/>
    <property type="match status" value="1"/>
</dbReference>
<dbReference type="PANTHER" id="PTHR34293">
    <property type="entry name" value="HTH-TYPE TRANSCRIPTIONAL REGULATOR TRMBL2"/>
    <property type="match status" value="1"/>
</dbReference>
<dbReference type="Pfam" id="PF01978">
    <property type="entry name" value="TrmB"/>
    <property type="match status" value="1"/>
</dbReference>
<dbReference type="SUPFAM" id="SSF46785">
    <property type="entry name" value="Winged helix' DNA-binding domain"/>
    <property type="match status" value="1"/>
</dbReference>
<dbReference type="InterPro" id="IPR036388">
    <property type="entry name" value="WH-like_DNA-bd_sf"/>
</dbReference>
<accession>A0AAF0JMS1</accession>
<reference evidence="2" key="1">
    <citation type="submission" date="2022-01" db="EMBL/GenBank/DDBJ databases">
        <title>Complete genome of Methanomicrobium antiquum DSM 21220.</title>
        <authorList>
            <person name="Chen S.-C."/>
            <person name="You Y.-T."/>
            <person name="Zhou Y.-Z."/>
            <person name="Lai M.-C."/>
        </authorList>
    </citation>
    <scope>NUCLEOTIDE SEQUENCE</scope>
    <source>
        <strain evidence="2">DSM 21220</strain>
    </source>
</reference>
<sequence length="273" mass="30616">MGEIQPEPDRIYDSLKSLGLTKYEALVYMALLQVQGATATEIHEISKVPRASVYPVIDKLISKNLVSTSNTTPKRFSATPPEAAVKNMLGEIKKDADNALKALNELYESRPERPFGKQEYIWSITGEENILLKLKEALSSAEKEVFFAARWDFIKNKLSDITESVSPDVKIEIITSNWDKDGYPGIFPNASVKIFKEFNSYSRGTKNGASGVYIIDKKKVLLIMDSDADLDSASFNPPALYSESYGFVQFFLSYREFISGHLESLQKKEKISA</sequence>
<protein>
    <submittedName>
        <fullName evidence="2">TrmB family transcriptional regulator</fullName>
    </submittedName>
</protein>
<dbReference type="Proteomes" id="UP001218895">
    <property type="component" value="Chromosome"/>
</dbReference>
<dbReference type="PANTHER" id="PTHR34293:SF1">
    <property type="entry name" value="HTH-TYPE TRANSCRIPTIONAL REGULATOR TRMBL2"/>
    <property type="match status" value="1"/>
</dbReference>
<dbReference type="GeneID" id="79948766"/>
<evidence type="ECO:0000259" key="1">
    <source>
        <dbReference type="Pfam" id="PF01978"/>
    </source>
</evidence>
<proteinExistence type="predicted"/>
<evidence type="ECO:0000313" key="3">
    <source>
        <dbReference type="Proteomes" id="UP001218895"/>
    </source>
</evidence>
<dbReference type="AlphaFoldDB" id="A0AAF0JMS1"/>
<organism evidence="2 3">
    <name type="scientific">Methanomicrobium antiquum</name>
    <dbReference type="NCBI Taxonomy" id="487686"/>
    <lineage>
        <taxon>Archaea</taxon>
        <taxon>Methanobacteriati</taxon>
        <taxon>Methanobacteriota</taxon>
        <taxon>Stenosarchaea group</taxon>
        <taxon>Methanomicrobia</taxon>
        <taxon>Methanomicrobiales</taxon>
        <taxon>Methanomicrobiaceae</taxon>
        <taxon>Methanomicrobium</taxon>
    </lineage>
</organism>
<dbReference type="InterPro" id="IPR036390">
    <property type="entry name" value="WH_DNA-bd_sf"/>
</dbReference>
<dbReference type="InterPro" id="IPR051797">
    <property type="entry name" value="TrmB-like"/>
</dbReference>
<keyword evidence="3" id="KW-1185">Reference proteome</keyword>
<dbReference type="RefSeq" id="WP_278099687.1">
    <property type="nucleotide sequence ID" value="NZ_CP091092.1"/>
</dbReference>
<dbReference type="KEGG" id="manq:L1994_00180"/>
<dbReference type="EMBL" id="CP091092">
    <property type="protein sequence ID" value="WFN36850.1"/>
    <property type="molecule type" value="Genomic_DNA"/>
</dbReference>
<feature type="domain" description="Transcription regulator TrmB N-terminal" evidence="1">
    <location>
        <begin position="15"/>
        <end position="82"/>
    </location>
</feature>